<organism evidence="1 2">
    <name type="scientific">Hyunsoonleella flava</name>
    <dbReference type="NCBI Taxonomy" id="2527939"/>
    <lineage>
        <taxon>Bacteria</taxon>
        <taxon>Pseudomonadati</taxon>
        <taxon>Bacteroidota</taxon>
        <taxon>Flavobacteriia</taxon>
        <taxon>Flavobacteriales</taxon>
        <taxon>Flavobacteriaceae</taxon>
    </lineage>
</organism>
<proteinExistence type="predicted"/>
<dbReference type="Proteomes" id="UP000291142">
    <property type="component" value="Unassembled WGS sequence"/>
</dbReference>
<dbReference type="OrthoDB" id="9806024at2"/>
<sequence>MSKKKKQIMLFLYYSKHFSLKPIKTKQIVVCFDGLFPHGGLVDRLKGIVSFYLIAKALGYDFKILFDTPFELDVFLQPNAIDWKFKRSNVKWHPTKTRCLYFINNFNANPLAVIKKSNASQFYVYANIDYSKSIFPELNQDDLEKKWREGFNQLFKKSDFLEEKLNTISTEPFIAFHSRFTSLMGDFKDTTSKKLSAEEKNRLCDVLLQIINRVKAEEQQKAYLFSDSINFIKHIKQQVEINTIEGNPFHMDNFEMRSGIEGHLKTMIDFFMISKSKKVYFLKVKPMYNSSFSKYAAIIGNVNFECLEV</sequence>
<comment type="caution">
    <text evidence="1">The sequence shown here is derived from an EMBL/GenBank/DDBJ whole genome shotgun (WGS) entry which is preliminary data.</text>
</comment>
<evidence type="ECO:0000313" key="2">
    <source>
        <dbReference type="Proteomes" id="UP000291142"/>
    </source>
</evidence>
<gene>
    <name evidence="1" type="ORF">EYD45_08815</name>
</gene>
<dbReference type="EMBL" id="SIRT01000006">
    <property type="protein sequence ID" value="TBN03609.1"/>
    <property type="molecule type" value="Genomic_DNA"/>
</dbReference>
<keyword evidence="2" id="KW-1185">Reference proteome</keyword>
<accession>A0A4Q9FDG1</accession>
<dbReference type="Gene3D" id="3.40.50.11350">
    <property type="match status" value="1"/>
</dbReference>
<reference evidence="1 2" key="1">
    <citation type="submission" date="2019-02" db="EMBL/GenBank/DDBJ databases">
        <title>Hyunsoonleella sp., isolated from marine sediment.</title>
        <authorList>
            <person name="Liu B.-T."/>
        </authorList>
    </citation>
    <scope>NUCLEOTIDE SEQUENCE [LARGE SCALE GENOMIC DNA]</scope>
    <source>
        <strain evidence="1 2">T58</strain>
    </source>
</reference>
<evidence type="ECO:0000313" key="1">
    <source>
        <dbReference type="EMBL" id="TBN03609.1"/>
    </source>
</evidence>
<dbReference type="AlphaFoldDB" id="A0A4Q9FDG1"/>
<name>A0A4Q9FDG1_9FLAO</name>
<protein>
    <submittedName>
        <fullName evidence="1">Uncharacterized protein</fullName>
    </submittedName>
</protein>
<dbReference type="RefSeq" id="WP_130964177.1">
    <property type="nucleotide sequence ID" value="NZ_SIRT01000006.1"/>
</dbReference>